<feature type="compositionally biased region" description="Basic and acidic residues" evidence="2">
    <location>
        <begin position="440"/>
        <end position="449"/>
    </location>
</feature>
<sequence length="742" mass="85563">MTKIFASPLAAPPGTDDNSNDGVKAKKDQDLYTVLQPTGRDIALDKSDQFIFDIAEPNIKIASQLSTSENSFDQKDSRKPTYIVDGDSPGRTFVRNKEAKDKFTSAVGALLNFPAVDQILVVENDEIPLDRTSILNENKESNQENAERKPILKITEMLQKLENNLDKLIAQANMEPTQSFPIHPQFKQNPNVQMQISSVVSPMEHPLFNDYATNYQKALMQMQMQRELLRNNLFNQLTREQSPAEENEMPRFLMEPPTRHIMMQHQQQMPIYRMMFLPFQQVTGYQGSNQNRMEPTDSQLKYHRMLLLQNELMKQALFPQVERKNEMYRTESTELPIIHPHDASADQILRGMQSAKADRDEIFRNFRTKSQAAMDAKLKEQMQRQETQDEIYWKLQKISQEENRKNLQKENNLINEVAVTKSADDIFRELQHHALELQKQEEEKQRAEEQQESIDAPEIKNEMSSDEIFRKFQHRALEMQQEEDKKEAARNKLQENENDEQTSAPVIMIADSFPKRQTDNSDFDTLTTTPAPNVKANESDSDILSSFFKFFEKEVLKSEKSNSSEIEETAATSDEIPLAMPVFFEKLPSAVAIDRSAEPTENAVVVDEVEQPADITHPVSEFFEQPPAVIDYPQNSEEQSSKEQSASDQAQMKLERINSEANDEDDLTEKKEEAVETKERSTMLNTEDQSTEEREKQEQPIQFEKSISDIENAPDTEIVREAFIRPTKIRMQPAMHQSITAR</sequence>
<feature type="region of interest" description="Disordered" evidence="2">
    <location>
        <begin position="479"/>
        <end position="504"/>
    </location>
</feature>
<feature type="region of interest" description="Disordered" evidence="2">
    <location>
        <begin position="1"/>
        <end position="24"/>
    </location>
</feature>
<dbReference type="Proteomes" id="UP000038040">
    <property type="component" value="Unplaced"/>
</dbReference>
<dbReference type="OrthoDB" id="5864063at2759"/>
<keyword evidence="5" id="KW-1185">Reference proteome</keyword>
<evidence type="ECO:0000256" key="1">
    <source>
        <dbReference type="SAM" id="Coils"/>
    </source>
</evidence>
<feature type="region of interest" description="Disordered" evidence="2">
    <location>
        <begin position="634"/>
        <end position="713"/>
    </location>
</feature>
<dbReference type="WBParaSite" id="DME_0000308401-mRNA-1">
    <property type="protein sequence ID" value="DME_0000308401-mRNA-1"/>
    <property type="gene ID" value="DME_0000308401"/>
</dbReference>
<accession>A0A158Q3S7</accession>
<evidence type="ECO:0000313" key="3">
    <source>
        <dbReference type="EMBL" id="VDN57270.1"/>
    </source>
</evidence>
<name>A0A158Q3S7_DRAME</name>
<proteinExistence type="predicted"/>
<feature type="coiled-coil region" evidence="1">
    <location>
        <begin position="129"/>
        <end position="171"/>
    </location>
</feature>
<evidence type="ECO:0000313" key="4">
    <source>
        <dbReference type="Proteomes" id="UP000038040"/>
    </source>
</evidence>
<evidence type="ECO:0000256" key="2">
    <source>
        <dbReference type="SAM" id="MobiDB-lite"/>
    </source>
</evidence>
<keyword evidence="1" id="KW-0175">Coiled coil</keyword>
<feature type="compositionally biased region" description="Basic and acidic residues" evidence="2">
    <location>
        <begin position="668"/>
        <end position="681"/>
    </location>
</feature>
<feature type="region of interest" description="Disordered" evidence="2">
    <location>
        <begin position="440"/>
        <end position="464"/>
    </location>
</feature>
<reference evidence="3 5" key="2">
    <citation type="submission" date="2018-11" db="EMBL/GenBank/DDBJ databases">
        <authorList>
            <consortium name="Pathogen Informatics"/>
        </authorList>
    </citation>
    <scope>NUCLEOTIDE SEQUENCE [LARGE SCALE GENOMIC DNA]</scope>
</reference>
<dbReference type="EMBL" id="UYYG01001159">
    <property type="protein sequence ID" value="VDN57270.1"/>
    <property type="molecule type" value="Genomic_DNA"/>
</dbReference>
<dbReference type="AlphaFoldDB" id="A0A158Q3S7"/>
<reference evidence="6" key="1">
    <citation type="submission" date="2016-04" db="UniProtKB">
        <authorList>
            <consortium name="WormBaseParasite"/>
        </authorList>
    </citation>
    <scope>IDENTIFICATION</scope>
</reference>
<gene>
    <name evidence="3" type="ORF">DME_LOCUS7243</name>
</gene>
<evidence type="ECO:0000313" key="5">
    <source>
        <dbReference type="Proteomes" id="UP000274756"/>
    </source>
</evidence>
<feature type="compositionally biased region" description="Basic and acidic residues" evidence="2">
    <location>
        <begin position="482"/>
        <end position="495"/>
    </location>
</feature>
<organism evidence="4 6">
    <name type="scientific">Dracunculus medinensis</name>
    <name type="common">Guinea worm</name>
    <dbReference type="NCBI Taxonomy" id="318479"/>
    <lineage>
        <taxon>Eukaryota</taxon>
        <taxon>Metazoa</taxon>
        <taxon>Ecdysozoa</taxon>
        <taxon>Nematoda</taxon>
        <taxon>Chromadorea</taxon>
        <taxon>Rhabditida</taxon>
        <taxon>Spirurina</taxon>
        <taxon>Dracunculoidea</taxon>
        <taxon>Dracunculidae</taxon>
        <taxon>Dracunculus</taxon>
    </lineage>
</organism>
<protein>
    <submittedName>
        <fullName evidence="3 6">Uncharacterized protein</fullName>
    </submittedName>
</protein>
<evidence type="ECO:0000313" key="6">
    <source>
        <dbReference type="WBParaSite" id="DME_0000308401-mRNA-1"/>
    </source>
</evidence>
<dbReference type="Proteomes" id="UP000274756">
    <property type="component" value="Unassembled WGS sequence"/>
</dbReference>
<feature type="compositionally biased region" description="Low complexity" evidence="2">
    <location>
        <begin position="634"/>
        <end position="651"/>
    </location>
</feature>